<evidence type="ECO:0000313" key="6">
    <source>
        <dbReference type="Proteomes" id="UP001312908"/>
    </source>
</evidence>
<dbReference type="PANTHER" id="PTHR11839:SF22">
    <property type="entry name" value="NUDIX HYDROLASE 26, CHLOROPLASTIC"/>
    <property type="match status" value="1"/>
</dbReference>
<dbReference type="InterPro" id="IPR022927">
    <property type="entry name" value="RppH"/>
</dbReference>
<feature type="short sequence motif" description="Nudix box" evidence="3">
    <location>
        <begin position="42"/>
        <end position="63"/>
    </location>
</feature>
<dbReference type="Proteomes" id="UP001312908">
    <property type="component" value="Unassembled WGS sequence"/>
</dbReference>
<evidence type="ECO:0000259" key="4">
    <source>
        <dbReference type="PROSITE" id="PS51462"/>
    </source>
</evidence>
<evidence type="ECO:0000256" key="3">
    <source>
        <dbReference type="HAMAP-Rule" id="MF_00298"/>
    </source>
</evidence>
<sequence>MTHKSDLPYRPNVGIALFNQTGQIFLGRRADMRREIWQCPQGGIDEDESVRDAAMRELNEEIGTRAAVIVGEHPDWLSYDLPSHLVGVALGGAFRGQTQKWVAMRFTGQDHDIRLDRHLPVEFKDWRWVDLAEVFSYELGFKRSLYRKILPMLARMAQS</sequence>
<proteinExistence type="inferred from homology"/>
<gene>
    <name evidence="3" type="primary">rppH</name>
    <name evidence="3" type="synonym">nudH</name>
    <name evidence="5" type="ORF">DOFOFD_00125</name>
</gene>
<evidence type="ECO:0000256" key="2">
    <source>
        <dbReference type="ARBA" id="ARBA00022801"/>
    </source>
</evidence>
<dbReference type="PROSITE" id="PS00893">
    <property type="entry name" value="NUDIX_BOX"/>
    <property type="match status" value="1"/>
</dbReference>
<dbReference type="Gene3D" id="3.90.79.10">
    <property type="entry name" value="Nucleoside Triphosphate Pyrophosphohydrolase"/>
    <property type="match status" value="1"/>
</dbReference>
<feature type="domain" description="Nudix hydrolase" evidence="4">
    <location>
        <begin position="8"/>
        <end position="151"/>
    </location>
</feature>
<protein>
    <recommendedName>
        <fullName evidence="3">RNA pyrophosphohydrolase</fullName>
        <ecNumber evidence="3">3.6.1.-</ecNumber>
    </recommendedName>
    <alternativeName>
        <fullName evidence="3">(Di)nucleoside polyphosphate hydrolase</fullName>
    </alternativeName>
</protein>
<keyword evidence="6" id="KW-1185">Reference proteome</keyword>
<comment type="function">
    <text evidence="3">Accelerates the degradation of transcripts by removing pyrophosphate from the 5'-end of triphosphorylated RNA, leading to a more labile monophosphorylated state that can stimulate subsequent ribonuclease cleavage.</text>
</comment>
<dbReference type="InterPro" id="IPR020084">
    <property type="entry name" value="NUDIX_hydrolase_CS"/>
</dbReference>
<dbReference type="NCBIfam" id="NF001936">
    <property type="entry name" value="PRK00714.1-3"/>
    <property type="match status" value="1"/>
</dbReference>
<dbReference type="InterPro" id="IPR000086">
    <property type="entry name" value="NUDIX_hydrolase_dom"/>
</dbReference>
<dbReference type="PROSITE" id="PS51462">
    <property type="entry name" value="NUDIX"/>
    <property type="match status" value="1"/>
</dbReference>
<keyword evidence="2 3" id="KW-0378">Hydrolase</keyword>
<name>A0ABU7TYH3_9PROT</name>
<dbReference type="EMBL" id="JAWJZY010000001">
    <property type="protein sequence ID" value="MEE8657427.1"/>
    <property type="molecule type" value="Genomic_DNA"/>
</dbReference>
<comment type="caution">
    <text evidence="5">The sequence shown here is derived from an EMBL/GenBank/DDBJ whole genome shotgun (WGS) entry which is preliminary data.</text>
</comment>
<evidence type="ECO:0000256" key="1">
    <source>
        <dbReference type="ARBA" id="ARBA00001946"/>
    </source>
</evidence>
<dbReference type="NCBIfam" id="NF001938">
    <property type="entry name" value="PRK00714.1-5"/>
    <property type="match status" value="1"/>
</dbReference>
<dbReference type="HAMAP" id="MF_00298">
    <property type="entry name" value="Nudix_RppH"/>
    <property type="match status" value="1"/>
</dbReference>
<comment type="similarity">
    <text evidence="3">Belongs to the Nudix hydrolase family. RppH subfamily.</text>
</comment>
<dbReference type="PANTHER" id="PTHR11839">
    <property type="entry name" value="UDP/ADP-SUGAR PYROPHOSPHATASE"/>
    <property type="match status" value="1"/>
</dbReference>
<evidence type="ECO:0000313" key="5">
    <source>
        <dbReference type="EMBL" id="MEE8657427.1"/>
    </source>
</evidence>
<reference evidence="5 6" key="1">
    <citation type="submission" date="2023-10" db="EMBL/GenBank/DDBJ databases">
        <title>Sorlinia euscelidii gen. nov., sp. nov., an acetic acid bacteria isolated from the gut of Euscelidius variegatus emitter.</title>
        <authorList>
            <person name="Michoud G."/>
            <person name="Marasco R."/>
            <person name="Seferji K."/>
            <person name="Gonella E."/>
            <person name="Garuglieri E."/>
            <person name="Alma A."/>
            <person name="Mapelli F."/>
            <person name="Borin S."/>
            <person name="Daffonchio D."/>
            <person name="Crotti E."/>
        </authorList>
    </citation>
    <scope>NUCLEOTIDE SEQUENCE [LARGE SCALE GENOMIC DNA]</scope>
    <source>
        <strain evidence="5 6">EV16P</strain>
    </source>
</reference>
<dbReference type="InterPro" id="IPR015797">
    <property type="entry name" value="NUDIX_hydrolase-like_dom_sf"/>
</dbReference>
<dbReference type="CDD" id="cd03671">
    <property type="entry name" value="NUDIX_Ap4A_hydrolase_plant_like"/>
    <property type="match status" value="1"/>
</dbReference>
<accession>A0ABU7TYH3</accession>
<dbReference type="Pfam" id="PF00293">
    <property type="entry name" value="NUDIX"/>
    <property type="match status" value="1"/>
</dbReference>
<dbReference type="SUPFAM" id="SSF55811">
    <property type="entry name" value="Nudix"/>
    <property type="match status" value="1"/>
</dbReference>
<dbReference type="RefSeq" id="WP_394818498.1">
    <property type="nucleotide sequence ID" value="NZ_JAWJZY010000001.1"/>
</dbReference>
<comment type="cofactor">
    <cofactor evidence="3">
        <name>a divalent metal cation</name>
        <dbReference type="ChEBI" id="CHEBI:60240"/>
    </cofactor>
</comment>
<organism evidence="5 6">
    <name type="scientific">Sorlinia euscelidii</name>
    <dbReference type="NCBI Taxonomy" id="3081148"/>
    <lineage>
        <taxon>Bacteria</taxon>
        <taxon>Pseudomonadati</taxon>
        <taxon>Pseudomonadota</taxon>
        <taxon>Alphaproteobacteria</taxon>
        <taxon>Acetobacterales</taxon>
        <taxon>Acetobacteraceae</taxon>
        <taxon>Sorlinia</taxon>
    </lineage>
</organism>
<dbReference type="EC" id="3.6.1.-" evidence="3"/>
<comment type="cofactor">
    <cofactor evidence="1">
        <name>Mg(2+)</name>
        <dbReference type="ChEBI" id="CHEBI:18420"/>
    </cofactor>
</comment>